<protein>
    <recommendedName>
        <fullName evidence="3">3-hydroxylacyl-ACP dehydratase</fullName>
    </recommendedName>
</protein>
<dbReference type="Gene3D" id="3.10.129.10">
    <property type="entry name" value="Hotdog Thioesterase"/>
    <property type="match status" value="1"/>
</dbReference>
<organism evidence="1 2">
    <name type="scientific">Acidihalobacter ferrooxydans</name>
    <dbReference type="NCBI Taxonomy" id="1765967"/>
    <lineage>
        <taxon>Bacteria</taxon>
        <taxon>Pseudomonadati</taxon>
        <taxon>Pseudomonadota</taxon>
        <taxon>Gammaproteobacteria</taxon>
        <taxon>Chromatiales</taxon>
        <taxon>Ectothiorhodospiraceae</taxon>
        <taxon>Acidihalobacter</taxon>
    </lineage>
</organism>
<dbReference type="Pfam" id="PF22817">
    <property type="entry name" value="ApeP-like"/>
    <property type="match status" value="1"/>
</dbReference>
<proteinExistence type="predicted"/>
<gene>
    <name evidence="1" type="ORF">BW247_02210</name>
</gene>
<evidence type="ECO:0008006" key="3">
    <source>
        <dbReference type="Google" id="ProtNLM"/>
    </source>
</evidence>
<reference evidence="1 2" key="1">
    <citation type="submission" date="2017-01" db="EMBL/GenBank/DDBJ databases">
        <title>Draft sequence of Acidihalobacter ferrooxidans strain DSM 14175 (strain V8).</title>
        <authorList>
            <person name="Khaleque H.N."/>
            <person name="Ramsay J.P."/>
            <person name="Murphy R.J.T."/>
            <person name="Kaksonen A.H."/>
            <person name="Boxall N.J."/>
            <person name="Watkin E.L.J."/>
        </authorList>
    </citation>
    <scope>NUCLEOTIDE SEQUENCE [LARGE SCALE GENOMIC DNA]</scope>
    <source>
        <strain evidence="1 2">V8</strain>
    </source>
</reference>
<name>A0A1P8UE67_9GAMM</name>
<accession>A0A1P8UE67</accession>
<dbReference type="InterPro" id="IPR029069">
    <property type="entry name" value="HotDog_dom_sf"/>
</dbReference>
<dbReference type="Proteomes" id="UP000243807">
    <property type="component" value="Chromosome"/>
</dbReference>
<dbReference type="STRING" id="1765967.BW247_02210"/>
<dbReference type="KEGG" id="afy:BW247_02210"/>
<sequence>MFHAPIDKTALCALIPHAGDMCLLDAVLAWDAASIRCRSTSHRAPDNPLRRADGTLGAAHLLEYAAQAAAIHGGLLAAADGAPPRRGYLVATRRLQLPATPLNSLPGALEIDAQRLFAGDGGWVYAFTVAHADTPLASGQFTIAHLAEDTAA</sequence>
<evidence type="ECO:0000313" key="1">
    <source>
        <dbReference type="EMBL" id="APZ42054.1"/>
    </source>
</evidence>
<dbReference type="SUPFAM" id="SSF54637">
    <property type="entry name" value="Thioesterase/thiol ester dehydrase-isomerase"/>
    <property type="match status" value="1"/>
</dbReference>
<dbReference type="EMBL" id="CP019434">
    <property type="protein sequence ID" value="APZ42054.1"/>
    <property type="molecule type" value="Genomic_DNA"/>
</dbReference>
<dbReference type="InterPro" id="IPR016776">
    <property type="entry name" value="ApeP-like_dehydratase"/>
</dbReference>
<dbReference type="RefSeq" id="WP_076835426.1">
    <property type="nucleotide sequence ID" value="NZ_CP019434.1"/>
</dbReference>
<dbReference type="AlphaFoldDB" id="A0A1P8UE67"/>
<keyword evidence="2" id="KW-1185">Reference proteome</keyword>
<dbReference type="OrthoDB" id="9800188at2"/>
<evidence type="ECO:0000313" key="2">
    <source>
        <dbReference type="Proteomes" id="UP000243807"/>
    </source>
</evidence>